<evidence type="ECO:0000313" key="1">
    <source>
        <dbReference type="EMBL" id="GGX70006.1"/>
    </source>
</evidence>
<protein>
    <submittedName>
        <fullName evidence="1">Uncharacterized protein</fullName>
    </submittedName>
</protein>
<dbReference type="Proteomes" id="UP000626148">
    <property type="component" value="Unassembled WGS sequence"/>
</dbReference>
<sequence length="406" mass="46725">MKWLVRLLLVLMCLTGLLAGGFWWATVPDSQVPRTIIPFSDLRKYRQWMEQYHPARLESGEVYELALREDDVQKLAILLASTQPALAHSQFRADIQPDALTLELWWPTRVFERFLPVSLVWQPEEPFRAQSLTVAGFGLPASWVDALNDRLNAQRPVADARAVWQQLSPRVDLRDGSMTVSVEWGDPELQGWLGDFAPFWADGRQRERLQAEVLWLGDWLSDQEAFRIPLRQVLSVMVTRPDFDWDQDAPVMLGALTYASLGEVSGLKPGEDLPELPFKRFTLHGRYDLARHFLLAMWLGTQMSPDSVLELAVYKEWSDALTRRSGFSAEDMVANVAGLELLLWLQNNGTDFRKDFLPATDDTLMPPAEFWADWQQDDRGELTERQIRELVRDTRSWLRNSPLYSP</sequence>
<dbReference type="RefSeq" id="WP_189612458.1">
    <property type="nucleotide sequence ID" value="NZ_BMXR01000013.1"/>
</dbReference>
<accession>A0A918NIJ0</accession>
<evidence type="ECO:0000313" key="2">
    <source>
        <dbReference type="Proteomes" id="UP000626148"/>
    </source>
</evidence>
<name>A0A918NIJ0_9GAMM</name>
<dbReference type="AlphaFoldDB" id="A0A918NIJ0"/>
<comment type="caution">
    <text evidence="1">The sequence shown here is derived from an EMBL/GenBank/DDBJ whole genome shotgun (WGS) entry which is preliminary data.</text>
</comment>
<dbReference type="EMBL" id="BMXR01000013">
    <property type="protein sequence ID" value="GGX70006.1"/>
    <property type="molecule type" value="Genomic_DNA"/>
</dbReference>
<proteinExistence type="predicted"/>
<reference evidence="1" key="1">
    <citation type="journal article" date="2014" name="Int. J. Syst. Evol. Microbiol.">
        <title>Complete genome sequence of Corynebacterium casei LMG S-19264T (=DSM 44701T), isolated from a smear-ripened cheese.</title>
        <authorList>
            <consortium name="US DOE Joint Genome Institute (JGI-PGF)"/>
            <person name="Walter F."/>
            <person name="Albersmeier A."/>
            <person name="Kalinowski J."/>
            <person name="Ruckert C."/>
        </authorList>
    </citation>
    <scope>NUCLEOTIDE SEQUENCE</scope>
    <source>
        <strain evidence="1">KCTC 22169</strain>
    </source>
</reference>
<organism evidence="1 2">
    <name type="scientific">Saccharospirillum salsuginis</name>
    <dbReference type="NCBI Taxonomy" id="418750"/>
    <lineage>
        <taxon>Bacteria</taxon>
        <taxon>Pseudomonadati</taxon>
        <taxon>Pseudomonadota</taxon>
        <taxon>Gammaproteobacteria</taxon>
        <taxon>Oceanospirillales</taxon>
        <taxon>Saccharospirillaceae</taxon>
        <taxon>Saccharospirillum</taxon>
    </lineage>
</organism>
<reference evidence="1" key="2">
    <citation type="submission" date="2020-09" db="EMBL/GenBank/DDBJ databases">
        <authorList>
            <person name="Sun Q."/>
            <person name="Kim S."/>
        </authorList>
    </citation>
    <scope>NUCLEOTIDE SEQUENCE</scope>
    <source>
        <strain evidence="1">KCTC 22169</strain>
    </source>
</reference>
<keyword evidence="2" id="KW-1185">Reference proteome</keyword>
<gene>
    <name evidence="1" type="ORF">GCM10007392_42010</name>
</gene>